<evidence type="ECO:0000313" key="4">
    <source>
        <dbReference type="EMBL" id="KAF7510357.1"/>
    </source>
</evidence>
<dbReference type="InterPro" id="IPR029069">
    <property type="entry name" value="HotDog_dom_sf"/>
</dbReference>
<evidence type="ECO:0000313" key="5">
    <source>
        <dbReference type="Proteomes" id="UP000606974"/>
    </source>
</evidence>
<dbReference type="SUPFAM" id="SSF54637">
    <property type="entry name" value="Thioesterase/thiol ester dehydrase-isomerase"/>
    <property type="match status" value="2"/>
</dbReference>
<dbReference type="CDD" id="cd03445">
    <property type="entry name" value="Thioesterase_II_repeat2"/>
    <property type="match status" value="1"/>
</dbReference>
<dbReference type="AlphaFoldDB" id="A0A8H7E5R8"/>
<gene>
    <name evidence="4" type="ORF">GJ744_006853</name>
</gene>
<accession>A0A8H7E5R8</accession>
<dbReference type="InterPro" id="IPR003703">
    <property type="entry name" value="Acyl_CoA_thio"/>
</dbReference>
<dbReference type="GO" id="GO:0006637">
    <property type="term" value="P:acyl-CoA metabolic process"/>
    <property type="evidence" value="ECO:0007669"/>
    <property type="project" value="InterPro"/>
</dbReference>
<dbReference type="Gene3D" id="2.40.160.210">
    <property type="entry name" value="Acyl-CoA thioesterase, double hotdog domain"/>
    <property type="match status" value="1"/>
</dbReference>
<dbReference type="Pfam" id="PF13622">
    <property type="entry name" value="4HBT_3"/>
    <property type="match status" value="1"/>
</dbReference>
<evidence type="ECO:0000256" key="2">
    <source>
        <dbReference type="ARBA" id="ARBA00022801"/>
    </source>
</evidence>
<reference evidence="4" key="1">
    <citation type="submission" date="2020-02" db="EMBL/GenBank/DDBJ databases">
        <authorList>
            <person name="Palmer J.M."/>
        </authorList>
    </citation>
    <scope>NUCLEOTIDE SEQUENCE</scope>
    <source>
        <strain evidence="4">EPUS1.4</strain>
        <tissue evidence="4">Thallus</tissue>
    </source>
</reference>
<dbReference type="CDD" id="cd03444">
    <property type="entry name" value="Thioesterase_II_repeat1"/>
    <property type="match status" value="1"/>
</dbReference>
<keyword evidence="2" id="KW-0378">Hydrolase</keyword>
<dbReference type="PANTHER" id="PTHR11066">
    <property type="entry name" value="ACYL-COA THIOESTERASE"/>
    <property type="match status" value="1"/>
</dbReference>
<proteinExistence type="inferred from homology"/>
<dbReference type="InterPro" id="IPR049449">
    <property type="entry name" value="TesB_ACOT8-like_N"/>
</dbReference>
<name>A0A8H7E5R8_9EURO</name>
<evidence type="ECO:0000256" key="1">
    <source>
        <dbReference type="ARBA" id="ARBA00006538"/>
    </source>
</evidence>
<dbReference type="EMBL" id="JAACFV010000031">
    <property type="protein sequence ID" value="KAF7510357.1"/>
    <property type="molecule type" value="Genomic_DNA"/>
</dbReference>
<dbReference type="InterPro" id="IPR042171">
    <property type="entry name" value="Acyl-CoA_hotdog"/>
</dbReference>
<organism evidence="4 5">
    <name type="scientific">Endocarpon pusillum</name>
    <dbReference type="NCBI Taxonomy" id="364733"/>
    <lineage>
        <taxon>Eukaryota</taxon>
        <taxon>Fungi</taxon>
        <taxon>Dikarya</taxon>
        <taxon>Ascomycota</taxon>
        <taxon>Pezizomycotina</taxon>
        <taxon>Eurotiomycetes</taxon>
        <taxon>Chaetothyriomycetidae</taxon>
        <taxon>Verrucariales</taxon>
        <taxon>Verrucariaceae</taxon>
        <taxon>Endocarpon</taxon>
    </lineage>
</organism>
<dbReference type="OrthoDB" id="68328at2759"/>
<dbReference type="Proteomes" id="UP000606974">
    <property type="component" value="Unassembled WGS sequence"/>
</dbReference>
<evidence type="ECO:0000259" key="3">
    <source>
        <dbReference type="Pfam" id="PF13622"/>
    </source>
</evidence>
<feature type="domain" description="Acyl-CoA thioesterase-like N-terminal HotDog" evidence="3">
    <location>
        <begin position="42"/>
        <end position="114"/>
    </location>
</feature>
<comment type="caution">
    <text evidence="4">The sequence shown here is derived from an EMBL/GenBank/DDBJ whole genome shotgun (WGS) entry which is preliminary data.</text>
</comment>
<dbReference type="GO" id="GO:0009062">
    <property type="term" value="P:fatty acid catabolic process"/>
    <property type="evidence" value="ECO:0007669"/>
    <property type="project" value="TreeGrafter"/>
</dbReference>
<comment type="similarity">
    <text evidence="1">Belongs to the C/M/P thioester hydrolase family.</text>
</comment>
<keyword evidence="5" id="KW-1185">Reference proteome</keyword>
<dbReference type="GO" id="GO:0047617">
    <property type="term" value="F:fatty acyl-CoA hydrolase activity"/>
    <property type="evidence" value="ECO:0007669"/>
    <property type="project" value="InterPro"/>
</dbReference>
<dbReference type="GO" id="GO:0005782">
    <property type="term" value="C:peroxisomal matrix"/>
    <property type="evidence" value="ECO:0007669"/>
    <property type="project" value="UniProtKB-SubCell"/>
</dbReference>
<protein>
    <recommendedName>
        <fullName evidence="3">Acyl-CoA thioesterase-like N-terminal HotDog domain-containing protein</fullName>
    </recommendedName>
</protein>
<dbReference type="PANTHER" id="PTHR11066:SF64">
    <property type="entry name" value="ACYL-COA THIOESTERASE (AFU_ORTHOLOGUE AFUA_1G12060)"/>
    <property type="match status" value="1"/>
</dbReference>
<sequence>MSSSSGLAAPLPFYKLMALEASELPLQMRSDGLATFKSMARAWVPGTGNTAFGGHIYAQAAWAASKTVVEGMIIHNMTGFFVLPGRADLPFTYKVRRVRDGGIYCLRAVEVYQTLVEERSESTTSNATKQQTSLTEGLTEAKDMAPCFTATVSFKRREDPGRYIHFRYQTPHVSAGHLRKTYGKVLSGRRPEDQPIAPGIDSILWTRGLEADLWEETGLRFPGVEVRKVDMASSSTGNPDRVGEWRQLSFYRLIKDDDDDDAVDVDGDDSNTTSTLNLHACAHLYASDRNSLFVITNALNLADQLLAPTSLSHTVIFHGDPAALSMCDRQGRPIWFLQEAWTENGGSNRGCHESRLWRCDDDGRDEIIATTKQDGVIRVPADALSFEELEQQIERRRTRSGKAKL</sequence>